<evidence type="ECO:0008006" key="3">
    <source>
        <dbReference type="Google" id="ProtNLM"/>
    </source>
</evidence>
<proteinExistence type="predicted"/>
<reference evidence="1" key="1">
    <citation type="submission" date="2006-10" db="EMBL/GenBank/DDBJ databases">
        <authorList>
            <person name="Amadeo P."/>
            <person name="Zhao Q."/>
            <person name="Wortman J."/>
            <person name="Fraser-Liggett C."/>
            <person name="Carlton J."/>
        </authorList>
    </citation>
    <scope>NUCLEOTIDE SEQUENCE</scope>
    <source>
        <strain evidence="1">G3</strain>
    </source>
</reference>
<dbReference type="Gene3D" id="2.60.120.260">
    <property type="entry name" value="Galactose-binding domain-like"/>
    <property type="match status" value="1"/>
</dbReference>
<name>A2FAX2_TRIV3</name>
<dbReference type="VEuPathDB" id="TrichDB:TVAGG3_0888370"/>
<sequence>MSEFYLSAKGLLNCANSNLQNDFVFIVGSKEYPCNSLLADFISSKAAELHIQNPHAESLTIDVSDPYDVFSVVMQLMNGEEIDVIPSNIKYIRRIAKAIGNQELLREFSYLWRNEQLTLTNCVQIAEEKYENKDDITAEIEYIAANFFQIAFDQLDGMDIYLFEMVFTHPSLILEDETKTFNFVFQQCQKYGYEYVTLFKYIIFENTKKEDINLFLEKILKKYISADIFEAIKHRLCQPLTTACPTDSTRYHIPSITLLFDPEKDLFHGIFHYLIHRSDQDIFRTGQVVLKSKGENSSNSLDCIFNSDKRTPYGMSDTKDNYVLIDFKSMQVQITGYSIASGSGPRWSQPISWVIEGKNNPREDAFYTIIDEKKQNSDMGGSDKTHYWDCAKSKPYQFIRWRLTQGNGGSINFRQMELFGILLHKPIKK</sequence>
<dbReference type="EMBL" id="DS113694">
    <property type="protein sequence ID" value="EAX97949.1"/>
    <property type="molecule type" value="Genomic_DNA"/>
</dbReference>
<accession>A2FAX2</accession>
<dbReference type="OrthoDB" id="10598575at2759"/>
<dbReference type="Proteomes" id="UP000001542">
    <property type="component" value="Unassembled WGS sequence"/>
</dbReference>
<reference evidence="1" key="2">
    <citation type="journal article" date="2007" name="Science">
        <title>Draft genome sequence of the sexually transmitted pathogen Trichomonas vaginalis.</title>
        <authorList>
            <person name="Carlton J.M."/>
            <person name="Hirt R.P."/>
            <person name="Silva J.C."/>
            <person name="Delcher A.L."/>
            <person name="Schatz M."/>
            <person name="Zhao Q."/>
            <person name="Wortman J.R."/>
            <person name="Bidwell S.L."/>
            <person name="Alsmark U.C.M."/>
            <person name="Besteiro S."/>
            <person name="Sicheritz-Ponten T."/>
            <person name="Noel C.J."/>
            <person name="Dacks J.B."/>
            <person name="Foster P.G."/>
            <person name="Simillion C."/>
            <person name="Van de Peer Y."/>
            <person name="Miranda-Saavedra D."/>
            <person name="Barton G.J."/>
            <person name="Westrop G.D."/>
            <person name="Mueller S."/>
            <person name="Dessi D."/>
            <person name="Fiori P.L."/>
            <person name="Ren Q."/>
            <person name="Paulsen I."/>
            <person name="Zhang H."/>
            <person name="Bastida-Corcuera F.D."/>
            <person name="Simoes-Barbosa A."/>
            <person name="Brown M.T."/>
            <person name="Hayes R.D."/>
            <person name="Mukherjee M."/>
            <person name="Okumura C.Y."/>
            <person name="Schneider R."/>
            <person name="Smith A.J."/>
            <person name="Vanacova S."/>
            <person name="Villalvazo M."/>
            <person name="Haas B.J."/>
            <person name="Pertea M."/>
            <person name="Feldblyum T.V."/>
            <person name="Utterback T.R."/>
            <person name="Shu C.L."/>
            <person name="Osoegawa K."/>
            <person name="de Jong P.J."/>
            <person name="Hrdy I."/>
            <person name="Horvathova L."/>
            <person name="Zubacova Z."/>
            <person name="Dolezal P."/>
            <person name="Malik S.B."/>
            <person name="Logsdon J.M. Jr."/>
            <person name="Henze K."/>
            <person name="Gupta A."/>
            <person name="Wang C.C."/>
            <person name="Dunne R.L."/>
            <person name="Upcroft J.A."/>
            <person name="Upcroft P."/>
            <person name="White O."/>
            <person name="Salzberg S.L."/>
            <person name="Tang P."/>
            <person name="Chiu C.-H."/>
            <person name="Lee Y.-S."/>
            <person name="Embley T.M."/>
            <person name="Coombs G.H."/>
            <person name="Mottram J.C."/>
            <person name="Tachezy J."/>
            <person name="Fraser-Liggett C.M."/>
            <person name="Johnson P.J."/>
        </authorList>
    </citation>
    <scope>NUCLEOTIDE SEQUENCE [LARGE SCALE GENOMIC DNA]</scope>
    <source>
        <strain evidence="1">G3</strain>
    </source>
</reference>
<dbReference type="RefSeq" id="XP_001310879.1">
    <property type="nucleotide sequence ID" value="XM_001310878.1"/>
</dbReference>
<gene>
    <name evidence="1" type="ORF">TVAG_316140</name>
</gene>
<protein>
    <recommendedName>
        <fullName evidence="3">BTB domain-containing protein</fullName>
    </recommendedName>
</protein>
<organism evidence="1 2">
    <name type="scientific">Trichomonas vaginalis (strain ATCC PRA-98 / G3)</name>
    <dbReference type="NCBI Taxonomy" id="412133"/>
    <lineage>
        <taxon>Eukaryota</taxon>
        <taxon>Metamonada</taxon>
        <taxon>Parabasalia</taxon>
        <taxon>Trichomonadida</taxon>
        <taxon>Trichomonadidae</taxon>
        <taxon>Trichomonas</taxon>
    </lineage>
</organism>
<dbReference type="VEuPathDB" id="TrichDB:TVAG_316140"/>
<evidence type="ECO:0000313" key="1">
    <source>
        <dbReference type="EMBL" id="EAX97949.1"/>
    </source>
</evidence>
<dbReference type="KEGG" id="tva:4755738"/>
<keyword evidence="2" id="KW-1185">Reference proteome</keyword>
<evidence type="ECO:0000313" key="2">
    <source>
        <dbReference type="Proteomes" id="UP000001542"/>
    </source>
</evidence>
<dbReference type="InParanoid" id="A2FAX2"/>
<dbReference type="AlphaFoldDB" id="A2FAX2"/>